<evidence type="ECO:0000313" key="1">
    <source>
        <dbReference type="EMBL" id="KAK9146043.1"/>
    </source>
</evidence>
<comment type="caution">
    <text evidence="1">The sequence shown here is derived from an EMBL/GenBank/DDBJ whole genome shotgun (WGS) entry which is preliminary data.</text>
</comment>
<proteinExistence type="predicted"/>
<name>A0AAP0K6I6_9MAGN</name>
<organism evidence="1 2">
    <name type="scientific">Stephania japonica</name>
    <dbReference type="NCBI Taxonomy" id="461633"/>
    <lineage>
        <taxon>Eukaryota</taxon>
        <taxon>Viridiplantae</taxon>
        <taxon>Streptophyta</taxon>
        <taxon>Embryophyta</taxon>
        <taxon>Tracheophyta</taxon>
        <taxon>Spermatophyta</taxon>
        <taxon>Magnoliopsida</taxon>
        <taxon>Ranunculales</taxon>
        <taxon>Menispermaceae</taxon>
        <taxon>Menispermoideae</taxon>
        <taxon>Cissampelideae</taxon>
        <taxon>Stephania</taxon>
    </lineage>
</organism>
<dbReference type="AlphaFoldDB" id="A0AAP0K6I6"/>
<evidence type="ECO:0000313" key="2">
    <source>
        <dbReference type="Proteomes" id="UP001417504"/>
    </source>
</evidence>
<keyword evidence="2" id="KW-1185">Reference proteome</keyword>
<dbReference type="EMBL" id="JBBNAE010000002">
    <property type="protein sequence ID" value="KAK9146043.1"/>
    <property type="molecule type" value="Genomic_DNA"/>
</dbReference>
<protein>
    <submittedName>
        <fullName evidence="1">Uncharacterized protein</fullName>
    </submittedName>
</protein>
<reference evidence="1 2" key="1">
    <citation type="submission" date="2024-01" db="EMBL/GenBank/DDBJ databases">
        <title>Genome assemblies of Stephania.</title>
        <authorList>
            <person name="Yang L."/>
        </authorList>
    </citation>
    <scope>NUCLEOTIDE SEQUENCE [LARGE SCALE GENOMIC DNA]</scope>
    <source>
        <strain evidence="1">QJT</strain>
        <tissue evidence="1">Leaf</tissue>
    </source>
</reference>
<gene>
    <name evidence="1" type="ORF">Sjap_005946</name>
</gene>
<dbReference type="Proteomes" id="UP001417504">
    <property type="component" value="Unassembled WGS sequence"/>
</dbReference>
<accession>A0AAP0K6I6</accession>
<sequence>MERRKGIEGWRERSPVRSDLRPPLVRRAWRCGGRRGFPDPSYLIDPYVPITPVKTARKTCTYQHLFDVHQTCEYDSSNRNHIPMVGCKQHSQQTYRSHIVNIKHHSTRLTYILGIHVDARLRQGRGNRLKPSLLINSPTGTYVYTLLEANICHTISLGNKQHKHALHSYTYDREVFLLELAASSSTFLLKNIIHEMVHIEPKRERIEIRIRGECRISTRGDNARIIKVDTVTAHPTYISGIQDSAKLRQGRDELEHLLCNFLFKHAKMAESKSFHSEAMVRDLLEQAIDLNFNLKSYLEDVFIISVINGGSLGIMAKTTGGDKGRMNGNDGSSKLRIAQKGDIKYLCTKGEPN</sequence>